<dbReference type="InterPro" id="IPR012910">
    <property type="entry name" value="Plug_dom"/>
</dbReference>
<feature type="domain" description="TonB-dependent receptor plug" evidence="14">
    <location>
        <begin position="117"/>
        <end position="233"/>
    </location>
</feature>
<dbReference type="NCBIfam" id="TIGR04056">
    <property type="entry name" value="OMP_RagA_SusC"/>
    <property type="match status" value="1"/>
</dbReference>
<evidence type="ECO:0000256" key="3">
    <source>
        <dbReference type="ARBA" id="ARBA00022452"/>
    </source>
</evidence>
<evidence type="ECO:0000256" key="5">
    <source>
        <dbReference type="ARBA" id="ARBA00022729"/>
    </source>
</evidence>
<keyword evidence="9 10" id="KW-0998">Cell outer membrane</keyword>
<dbReference type="OrthoDB" id="9768177at2"/>
<dbReference type="Gene3D" id="2.170.130.10">
    <property type="entry name" value="TonB-dependent receptor, plug domain"/>
    <property type="match status" value="1"/>
</dbReference>
<feature type="chain" id="PRO_5007573891" description="SusC/RagA family TonB-linked outer membrane protein" evidence="12">
    <location>
        <begin position="23"/>
        <end position="1034"/>
    </location>
</feature>
<dbReference type="PANTHER" id="PTHR30069">
    <property type="entry name" value="TONB-DEPENDENT OUTER MEMBRANE RECEPTOR"/>
    <property type="match status" value="1"/>
</dbReference>
<dbReference type="GO" id="GO:0015344">
    <property type="term" value="F:siderophore uptake transmembrane transporter activity"/>
    <property type="evidence" value="ECO:0007669"/>
    <property type="project" value="TreeGrafter"/>
</dbReference>
<dbReference type="Gene3D" id="2.40.170.20">
    <property type="entry name" value="TonB-dependent receptor, beta-barrel domain"/>
    <property type="match status" value="1"/>
</dbReference>
<gene>
    <name evidence="15" type="ORF">AWW68_18675</name>
</gene>
<evidence type="ECO:0000313" key="15">
    <source>
        <dbReference type="EMBL" id="KYG71234.1"/>
    </source>
</evidence>
<dbReference type="GO" id="GO:0009279">
    <property type="term" value="C:cell outer membrane"/>
    <property type="evidence" value="ECO:0007669"/>
    <property type="project" value="UniProtKB-SubCell"/>
</dbReference>
<reference evidence="15 16" key="1">
    <citation type="submission" date="2016-01" db="EMBL/GenBank/DDBJ databases">
        <title>Genome sequencing of Roseivirga spongicola UST030701-084.</title>
        <authorList>
            <person name="Selvaratnam C."/>
            <person name="Thevarajoo S."/>
            <person name="Goh K.M."/>
            <person name="Ee R."/>
            <person name="Chan K.-G."/>
            <person name="Chong C.S."/>
        </authorList>
    </citation>
    <scope>NUCLEOTIDE SEQUENCE [LARGE SCALE GENOMIC DNA]</scope>
    <source>
        <strain evidence="15 16">UST030701-084</strain>
    </source>
</reference>
<accession>A0A150WXP2</accession>
<keyword evidence="2 10" id="KW-0813">Transport</keyword>
<dbReference type="RefSeq" id="WP_068225257.1">
    <property type="nucleotide sequence ID" value="NZ_CP139724.1"/>
</dbReference>
<dbReference type="InterPro" id="IPR023997">
    <property type="entry name" value="TonB-dep_OMP_SusC/RagA_CS"/>
</dbReference>
<dbReference type="Pfam" id="PF13715">
    <property type="entry name" value="CarbopepD_reg_2"/>
    <property type="match status" value="1"/>
</dbReference>
<dbReference type="Pfam" id="PF07715">
    <property type="entry name" value="Plug"/>
    <property type="match status" value="1"/>
</dbReference>
<dbReference type="InterPro" id="IPR037066">
    <property type="entry name" value="Plug_dom_sf"/>
</dbReference>
<keyword evidence="8" id="KW-0675">Receptor</keyword>
<dbReference type="PANTHER" id="PTHR30069:SF29">
    <property type="entry name" value="HEMOGLOBIN AND HEMOGLOBIN-HAPTOGLOBIN-BINDING PROTEIN 1-RELATED"/>
    <property type="match status" value="1"/>
</dbReference>
<sequence length="1034" mass="113335">MKRISLALMSLMLFLLSGVAYGQSRTVTGTVIGEDDGLALPQVSIFIKGTTQGTSTDFDGKYSIEVPSGESVLVYRFLGYVIKEVTVGNQTVINVSLTPDATTLGEVVVTGYGVERKREITGSIASLGGEKIKNMPMQSFDRALQGRAAGVLVQSSNGVPGGALRVRVRGQGSINAGNEPLYIVDGVQMNTANASSNLSTNPLASINPNDIESMEILKDAAASIYGSQAANGVVLITTKKGKSGATKINFNTYTGWVTPVRQVDMMNTQEFINFRLDQRRNYYTRFSADPDLLEGLSRRNALSGITADQFPALNLSNTQLGQLPQSEFDDFVNGLPTYDWQSEIFSETGRISNYELSLSGGNEKTRFYISGSYNSQEGQIRKFDFERGTLRLNLDTDVSDKLTIETKLNVSAIGQSGTILSGSFFENPTFSGLLVLPFNPIFDETEATGYNEPLAGILAENPVKSLQLNERTTNTKQVSANMAFNYRIADNLRFRSYYGVDYRGLTENRYTDPRSFGGRNTDGSAYAQFNENVNFISTQQLNYDLDINPDNKLNILLAAEYREEINEGFSANAQTFPTPQFRTIQSAAEPTGAGGFYTTWRNAGVFTNVKYSLKDKYFFNGTLRYDGSSRFGVDQRWGLFPSIGASWLISEEDFLSTSGALSELKLRASYGTAGNNRIGNFDSRGLVSSAGAGNYLNLPGLTISGLANNRLSWETQTTLNIGTDYSFFDGRINGSIDAYRRLSTDLLLNRNLPSTSGYGSITENVGELENRGIEFSVNTVNYDKGGLTWSTSFNIAFQDQELLALFPGETNNGSATQVGLPLNVWYNWDWAGVNPANGRPFYYDRDGNLTYNPQNGSSIGDENDDRKVLGNTNSSFFGGLTNTVSYKGFTLDFLFQYDYGKDGTDGTGGFSYDPYEARLNLYTRTSDLVWRQPGDVTSFPRPNITAEPGAVGVGTARALQDLSYIRLKQVTLSYNFPQSMLSNMFLDNARVYVQGINLLTFTNYTGLDPEFTGGSSTGVFPPSKNVTVGVEFGF</sequence>
<comment type="caution">
    <text evidence="15">The sequence shown here is derived from an EMBL/GenBank/DDBJ whole genome shotgun (WGS) entry which is preliminary data.</text>
</comment>
<dbReference type="SUPFAM" id="SSF56935">
    <property type="entry name" value="Porins"/>
    <property type="match status" value="1"/>
</dbReference>
<dbReference type="InterPro" id="IPR039426">
    <property type="entry name" value="TonB-dep_rcpt-like"/>
</dbReference>
<evidence type="ECO:0000256" key="9">
    <source>
        <dbReference type="ARBA" id="ARBA00023237"/>
    </source>
</evidence>
<protein>
    <recommendedName>
        <fullName evidence="17">SusC/RagA family TonB-linked outer membrane protein</fullName>
    </recommendedName>
</protein>
<evidence type="ECO:0000256" key="4">
    <source>
        <dbReference type="ARBA" id="ARBA00022692"/>
    </source>
</evidence>
<proteinExistence type="inferred from homology"/>
<dbReference type="SUPFAM" id="SSF49464">
    <property type="entry name" value="Carboxypeptidase regulatory domain-like"/>
    <property type="match status" value="1"/>
</dbReference>
<evidence type="ECO:0000256" key="1">
    <source>
        <dbReference type="ARBA" id="ARBA00004571"/>
    </source>
</evidence>
<evidence type="ECO:0000256" key="8">
    <source>
        <dbReference type="ARBA" id="ARBA00023170"/>
    </source>
</evidence>
<dbReference type="EMBL" id="LRPC01000033">
    <property type="protein sequence ID" value="KYG71234.1"/>
    <property type="molecule type" value="Genomic_DNA"/>
</dbReference>
<evidence type="ECO:0000259" key="14">
    <source>
        <dbReference type="Pfam" id="PF07715"/>
    </source>
</evidence>
<dbReference type="NCBIfam" id="TIGR04057">
    <property type="entry name" value="SusC_RagA_signa"/>
    <property type="match status" value="1"/>
</dbReference>
<dbReference type="InterPro" id="IPR036942">
    <property type="entry name" value="Beta-barrel_TonB_sf"/>
</dbReference>
<dbReference type="Gene3D" id="2.60.40.1120">
    <property type="entry name" value="Carboxypeptidase-like, regulatory domain"/>
    <property type="match status" value="1"/>
</dbReference>
<evidence type="ECO:0000256" key="7">
    <source>
        <dbReference type="ARBA" id="ARBA00023136"/>
    </source>
</evidence>
<dbReference type="InterPro" id="IPR008969">
    <property type="entry name" value="CarboxyPept-like_regulatory"/>
</dbReference>
<keyword evidence="6 11" id="KW-0798">TonB box</keyword>
<dbReference type="PROSITE" id="PS52016">
    <property type="entry name" value="TONB_DEPENDENT_REC_3"/>
    <property type="match status" value="1"/>
</dbReference>
<keyword evidence="3 10" id="KW-1134">Transmembrane beta strand</keyword>
<comment type="similarity">
    <text evidence="10 11">Belongs to the TonB-dependent receptor family.</text>
</comment>
<evidence type="ECO:0000256" key="12">
    <source>
        <dbReference type="SAM" id="SignalP"/>
    </source>
</evidence>
<dbReference type="InterPro" id="IPR000531">
    <property type="entry name" value="Beta-barrel_TonB"/>
</dbReference>
<keyword evidence="16" id="KW-1185">Reference proteome</keyword>
<keyword evidence="7 10" id="KW-0472">Membrane</keyword>
<evidence type="ECO:0000259" key="13">
    <source>
        <dbReference type="Pfam" id="PF00593"/>
    </source>
</evidence>
<feature type="signal peptide" evidence="12">
    <location>
        <begin position="1"/>
        <end position="22"/>
    </location>
</feature>
<evidence type="ECO:0008006" key="17">
    <source>
        <dbReference type="Google" id="ProtNLM"/>
    </source>
</evidence>
<feature type="domain" description="TonB-dependent receptor-like beta-barrel" evidence="13">
    <location>
        <begin position="466"/>
        <end position="855"/>
    </location>
</feature>
<dbReference type="Pfam" id="PF00593">
    <property type="entry name" value="TonB_dep_Rec_b-barrel"/>
    <property type="match status" value="1"/>
</dbReference>
<evidence type="ECO:0000256" key="2">
    <source>
        <dbReference type="ARBA" id="ARBA00022448"/>
    </source>
</evidence>
<comment type="subcellular location">
    <subcellularLocation>
        <location evidence="1 10">Cell outer membrane</location>
        <topology evidence="1 10">Multi-pass membrane protein</topology>
    </subcellularLocation>
</comment>
<dbReference type="Proteomes" id="UP000075606">
    <property type="component" value="Unassembled WGS sequence"/>
</dbReference>
<evidence type="ECO:0000256" key="10">
    <source>
        <dbReference type="PROSITE-ProRule" id="PRU01360"/>
    </source>
</evidence>
<dbReference type="InterPro" id="IPR023996">
    <property type="entry name" value="TonB-dep_OMP_SusC/RagA"/>
</dbReference>
<evidence type="ECO:0000313" key="16">
    <source>
        <dbReference type="Proteomes" id="UP000075606"/>
    </source>
</evidence>
<evidence type="ECO:0000256" key="6">
    <source>
        <dbReference type="ARBA" id="ARBA00023077"/>
    </source>
</evidence>
<name>A0A150WXP2_9BACT</name>
<evidence type="ECO:0000256" key="11">
    <source>
        <dbReference type="RuleBase" id="RU003357"/>
    </source>
</evidence>
<dbReference type="AlphaFoldDB" id="A0A150WXP2"/>
<dbReference type="GO" id="GO:0044718">
    <property type="term" value="P:siderophore transmembrane transport"/>
    <property type="evidence" value="ECO:0007669"/>
    <property type="project" value="TreeGrafter"/>
</dbReference>
<keyword evidence="5 12" id="KW-0732">Signal</keyword>
<keyword evidence="4 10" id="KW-0812">Transmembrane</keyword>
<organism evidence="15 16">
    <name type="scientific">Roseivirga spongicola</name>
    <dbReference type="NCBI Taxonomy" id="333140"/>
    <lineage>
        <taxon>Bacteria</taxon>
        <taxon>Pseudomonadati</taxon>
        <taxon>Bacteroidota</taxon>
        <taxon>Cytophagia</taxon>
        <taxon>Cytophagales</taxon>
        <taxon>Roseivirgaceae</taxon>
        <taxon>Roseivirga</taxon>
    </lineage>
</organism>
<dbReference type="STRING" id="333140.AWW68_18675"/>